<dbReference type="Gene3D" id="1.20.58.300">
    <property type="entry name" value="FlgN-like"/>
    <property type="match status" value="1"/>
</dbReference>
<evidence type="ECO:0000256" key="1">
    <source>
        <dbReference type="ARBA" id="ARBA00022795"/>
    </source>
</evidence>
<dbReference type="AlphaFoldDB" id="A0A7Y0YC66"/>
<organism evidence="4 5">
    <name type="scientific">Mobiluncus curtisii</name>
    <dbReference type="NCBI Taxonomy" id="2051"/>
    <lineage>
        <taxon>Bacteria</taxon>
        <taxon>Bacillati</taxon>
        <taxon>Actinomycetota</taxon>
        <taxon>Actinomycetes</taxon>
        <taxon>Actinomycetales</taxon>
        <taxon>Actinomycetaceae</taxon>
        <taxon>Mobiluncus</taxon>
    </lineage>
</organism>
<feature type="compositionally biased region" description="Polar residues" evidence="3">
    <location>
        <begin position="160"/>
        <end position="170"/>
    </location>
</feature>
<dbReference type="Pfam" id="PF05130">
    <property type="entry name" value="FlgN"/>
    <property type="match status" value="1"/>
</dbReference>
<keyword evidence="4" id="KW-0966">Cell projection</keyword>
<evidence type="ECO:0000256" key="2">
    <source>
        <dbReference type="SAM" id="Coils"/>
    </source>
</evidence>
<sequence length="170" mass="18739">MGGTEEESAMSLDALSRQLWKQRETLEVMLFKLEEERLITATASSRWLPRATRELEAVIAQAQTIELERSMESEAVAVDLGLPPDASLKEIAAAAEEPWQTLLNQHREALISLTSEIADMSQANQEVLSSLQRATQETLMSMQDTEEVYGEDGGIHVSGTGESTILDTSM</sequence>
<dbReference type="InterPro" id="IPR036679">
    <property type="entry name" value="FlgN-like_sf"/>
</dbReference>
<keyword evidence="1" id="KW-1005">Bacterial flagellum biogenesis</keyword>
<dbReference type="GO" id="GO:0044780">
    <property type="term" value="P:bacterial-type flagellum assembly"/>
    <property type="evidence" value="ECO:0007669"/>
    <property type="project" value="InterPro"/>
</dbReference>
<protein>
    <submittedName>
        <fullName evidence="4">Flagellar protein FlgN</fullName>
    </submittedName>
</protein>
<feature type="region of interest" description="Disordered" evidence="3">
    <location>
        <begin position="151"/>
        <end position="170"/>
    </location>
</feature>
<comment type="caution">
    <text evidence="4">The sequence shown here is derived from an EMBL/GenBank/DDBJ whole genome shotgun (WGS) entry which is preliminary data.</text>
</comment>
<gene>
    <name evidence="4" type="ORF">HHJ67_05870</name>
</gene>
<evidence type="ECO:0000313" key="4">
    <source>
        <dbReference type="EMBL" id="NMW87279.1"/>
    </source>
</evidence>
<dbReference type="Proteomes" id="UP000553981">
    <property type="component" value="Unassembled WGS sequence"/>
</dbReference>
<feature type="coiled-coil region" evidence="2">
    <location>
        <begin position="103"/>
        <end position="137"/>
    </location>
</feature>
<name>A0A7Y0YC66_9ACTO</name>
<dbReference type="SUPFAM" id="SSF140566">
    <property type="entry name" value="FlgN-like"/>
    <property type="match status" value="1"/>
</dbReference>
<proteinExistence type="predicted"/>
<dbReference type="OMA" id="REVETTH"/>
<keyword evidence="4" id="KW-0969">Cilium</keyword>
<keyword evidence="2" id="KW-0175">Coiled coil</keyword>
<dbReference type="InterPro" id="IPR007809">
    <property type="entry name" value="FlgN-like"/>
</dbReference>
<evidence type="ECO:0000256" key="3">
    <source>
        <dbReference type="SAM" id="MobiDB-lite"/>
    </source>
</evidence>
<reference evidence="4 5" key="1">
    <citation type="submission" date="2020-04" db="EMBL/GenBank/DDBJ databases">
        <title>Antimicrobial susceptibility and clonality of vaginal-derived multi-drug resistant Mobiluncus isolates in China.</title>
        <authorList>
            <person name="Zhang X."/>
        </authorList>
    </citation>
    <scope>NUCLEOTIDE SEQUENCE [LARGE SCALE GENOMIC DNA]</scope>
    <source>
        <strain evidence="4 5">19</strain>
    </source>
</reference>
<evidence type="ECO:0000313" key="5">
    <source>
        <dbReference type="Proteomes" id="UP000553981"/>
    </source>
</evidence>
<accession>A0A7Y0YC66</accession>
<dbReference type="EMBL" id="JABCUI010000002">
    <property type="protein sequence ID" value="NMW87279.1"/>
    <property type="molecule type" value="Genomic_DNA"/>
</dbReference>
<keyword evidence="4" id="KW-0282">Flagellum</keyword>